<keyword evidence="5" id="KW-0472">Membrane</keyword>
<evidence type="ECO:0000313" key="6">
    <source>
        <dbReference type="EMBL" id="CAI2188982.1"/>
    </source>
</evidence>
<dbReference type="GO" id="GO:0020037">
    <property type="term" value="F:heme binding"/>
    <property type="evidence" value="ECO:0007669"/>
    <property type="project" value="InterPro"/>
</dbReference>
<keyword evidence="5" id="KW-0812">Transmembrane</keyword>
<evidence type="ECO:0000256" key="3">
    <source>
        <dbReference type="PIRSR" id="PIRSR602401-1"/>
    </source>
</evidence>
<dbReference type="InterPro" id="IPR002401">
    <property type="entry name" value="Cyt_P450_E_grp-I"/>
</dbReference>
<dbReference type="PROSITE" id="PS00086">
    <property type="entry name" value="CYTOCHROME_P450"/>
    <property type="match status" value="1"/>
</dbReference>
<gene>
    <name evidence="6" type="ORF">FWILDA_LOCUS13853</name>
</gene>
<proteinExistence type="inferred from homology"/>
<keyword evidence="1 3" id="KW-0479">Metal-binding</keyword>
<dbReference type="SUPFAM" id="SSF48264">
    <property type="entry name" value="Cytochrome P450"/>
    <property type="match status" value="1"/>
</dbReference>
<dbReference type="PRINTS" id="PR00463">
    <property type="entry name" value="EP450I"/>
</dbReference>
<keyword evidence="5" id="KW-1133">Transmembrane helix</keyword>
<dbReference type="PRINTS" id="PR00385">
    <property type="entry name" value="P450"/>
</dbReference>
<keyword evidence="3 4" id="KW-0349">Heme</keyword>
<dbReference type="InterPro" id="IPR001128">
    <property type="entry name" value="Cyt_P450"/>
</dbReference>
<keyword evidence="4" id="KW-0560">Oxidoreductase</keyword>
<sequence length="534" mass="61929">MVQLYLNMNTIDWIMVSSLVIGAYVLRYYYNYFTRKNPLPGPIPFPIVGNLLQLGIDISKMMARYLDSKYGNISEAYFGSHRSIFVSGLDDVEKIYSPTSIKFNSFMHRFSTNEGISELGLEKSGVMFNRDLKDWSINRRMLTQTLMSTVFLRNNIKLIEKNCDDLFQYWDLIGVTVHDNRTVIEVPNWMRVFSNDLILETIMNKKSYAKASYFNHITDKKLDIPQHLLKQSGDLIENLYVALKSGMFIINVPGCIRHTIFKYFNDMIVGLFYGVEDVIDKRVKERRQEIESMPVETELPSDLLTLMITTNTSRDQNKVRLGEYSEPLSDSSICKIIVELIVGGNSTTASLSFILAYLCNHPKVKDRLVKEIEQVYGVNLSPTITFESLDKLRYCEAVLHETARICPTIEVFFRTSSNRVELCGYTFEPNTLFWTNFYRLNNHENYWVEPEVFNPDRFLNNDLKKLKAYYQFGGGVRHCPGRFLVMIQLKTFLVRFFSKYDIESTVSNQSIIKGFVGGITNCEKFDVYIKPKKI</sequence>
<accession>A0A9W4T1B8</accession>
<dbReference type="PANTHER" id="PTHR24301:SF2">
    <property type="entry name" value="THROMBOXANE-A SYNTHASE"/>
    <property type="match status" value="1"/>
</dbReference>
<dbReference type="GO" id="GO:0004497">
    <property type="term" value="F:monooxygenase activity"/>
    <property type="evidence" value="ECO:0007669"/>
    <property type="project" value="UniProtKB-KW"/>
</dbReference>
<dbReference type="OrthoDB" id="1470350at2759"/>
<dbReference type="PANTHER" id="PTHR24301">
    <property type="entry name" value="THROMBOXANE-A SYNTHASE"/>
    <property type="match status" value="1"/>
</dbReference>
<dbReference type="AlphaFoldDB" id="A0A9W4T1B8"/>
<dbReference type="EMBL" id="CAMKVN010005530">
    <property type="protein sequence ID" value="CAI2188982.1"/>
    <property type="molecule type" value="Genomic_DNA"/>
</dbReference>
<dbReference type="GO" id="GO:0005506">
    <property type="term" value="F:iron ion binding"/>
    <property type="evidence" value="ECO:0007669"/>
    <property type="project" value="InterPro"/>
</dbReference>
<feature type="transmembrane region" description="Helical" evidence="5">
    <location>
        <begin position="12"/>
        <end position="30"/>
    </location>
</feature>
<keyword evidence="7" id="KW-1185">Reference proteome</keyword>
<protein>
    <submittedName>
        <fullName evidence="6">14135_t:CDS:1</fullName>
    </submittedName>
</protein>
<dbReference type="Proteomes" id="UP001153678">
    <property type="component" value="Unassembled WGS sequence"/>
</dbReference>
<evidence type="ECO:0000256" key="5">
    <source>
        <dbReference type="SAM" id="Phobius"/>
    </source>
</evidence>
<dbReference type="InterPro" id="IPR017972">
    <property type="entry name" value="Cyt_P450_CS"/>
</dbReference>
<evidence type="ECO:0000256" key="1">
    <source>
        <dbReference type="ARBA" id="ARBA00022723"/>
    </source>
</evidence>
<name>A0A9W4T1B8_9GLOM</name>
<reference evidence="6" key="1">
    <citation type="submission" date="2022-08" db="EMBL/GenBank/DDBJ databases">
        <authorList>
            <person name="Kallberg Y."/>
            <person name="Tangrot J."/>
            <person name="Rosling A."/>
        </authorList>
    </citation>
    <scope>NUCLEOTIDE SEQUENCE</scope>
    <source>
        <strain evidence="6">Wild A</strain>
    </source>
</reference>
<comment type="similarity">
    <text evidence="4">Belongs to the cytochrome P450 family.</text>
</comment>
<dbReference type="GO" id="GO:0016705">
    <property type="term" value="F:oxidoreductase activity, acting on paired donors, with incorporation or reduction of molecular oxygen"/>
    <property type="evidence" value="ECO:0007669"/>
    <property type="project" value="InterPro"/>
</dbReference>
<comment type="cofactor">
    <cofactor evidence="3">
        <name>heme</name>
        <dbReference type="ChEBI" id="CHEBI:30413"/>
    </cofactor>
</comment>
<dbReference type="CDD" id="cd00302">
    <property type="entry name" value="cytochrome_P450"/>
    <property type="match status" value="1"/>
</dbReference>
<organism evidence="6 7">
    <name type="scientific">Funneliformis geosporum</name>
    <dbReference type="NCBI Taxonomy" id="1117311"/>
    <lineage>
        <taxon>Eukaryota</taxon>
        <taxon>Fungi</taxon>
        <taxon>Fungi incertae sedis</taxon>
        <taxon>Mucoromycota</taxon>
        <taxon>Glomeromycotina</taxon>
        <taxon>Glomeromycetes</taxon>
        <taxon>Glomerales</taxon>
        <taxon>Glomeraceae</taxon>
        <taxon>Funneliformis</taxon>
    </lineage>
</organism>
<evidence type="ECO:0000256" key="4">
    <source>
        <dbReference type="RuleBase" id="RU000461"/>
    </source>
</evidence>
<dbReference type="Pfam" id="PF00067">
    <property type="entry name" value="p450"/>
    <property type="match status" value="1"/>
</dbReference>
<keyword evidence="2 3" id="KW-0408">Iron</keyword>
<feature type="binding site" description="axial binding residue" evidence="3">
    <location>
        <position position="479"/>
    </location>
    <ligand>
        <name>heme</name>
        <dbReference type="ChEBI" id="CHEBI:30413"/>
    </ligand>
    <ligandPart>
        <name>Fe</name>
        <dbReference type="ChEBI" id="CHEBI:18248"/>
    </ligandPart>
</feature>
<evidence type="ECO:0000313" key="7">
    <source>
        <dbReference type="Proteomes" id="UP001153678"/>
    </source>
</evidence>
<keyword evidence="4" id="KW-0503">Monooxygenase</keyword>
<comment type="caution">
    <text evidence="6">The sequence shown here is derived from an EMBL/GenBank/DDBJ whole genome shotgun (WGS) entry which is preliminary data.</text>
</comment>
<dbReference type="Gene3D" id="1.10.630.10">
    <property type="entry name" value="Cytochrome P450"/>
    <property type="match status" value="1"/>
</dbReference>
<dbReference type="InterPro" id="IPR036396">
    <property type="entry name" value="Cyt_P450_sf"/>
</dbReference>
<evidence type="ECO:0000256" key="2">
    <source>
        <dbReference type="ARBA" id="ARBA00023004"/>
    </source>
</evidence>